<dbReference type="RefSeq" id="WP_160778488.1">
    <property type="nucleotide sequence ID" value="NZ_BAAAZF010000001.1"/>
</dbReference>
<feature type="domain" description="Phytase-like" evidence="1">
    <location>
        <begin position="64"/>
        <end position="306"/>
    </location>
</feature>
<dbReference type="Pfam" id="PF13449">
    <property type="entry name" value="Phytase-like"/>
    <property type="match status" value="1"/>
</dbReference>
<keyword evidence="4" id="KW-1185">Reference proteome</keyword>
<evidence type="ECO:0000313" key="4">
    <source>
        <dbReference type="Proteomes" id="UP000446786"/>
    </source>
</evidence>
<evidence type="ECO:0000259" key="1">
    <source>
        <dbReference type="Pfam" id="PF13449"/>
    </source>
</evidence>
<dbReference type="EMBL" id="WTYE01000001">
    <property type="protein sequence ID" value="MXP31005.1"/>
    <property type="molecule type" value="Genomic_DNA"/>
</dbReference>
<dbReference type="EMBL" id="WTYE01000001">
    <property type="protein sequence ID" value="MXP33765.1"/>
    <property type="molecule type" value="Genomic_DNA"/>
</dbReference>
<comment type="caution">
    <text evidence="2">The sequence shown here is derived from an EMBL/GenBank/DDBJ whole genome shotgun (WGS) entry which is preliminary data.</text>
</comment>
<gene>
    <name evidence="2" type="ORF">GRI94_04105</name>
    <name evidence="3" type="ORF">GRI94_18195</name>
</gene>
<accession>A0A845AQ29</accession>
<organism evidence="2 4">
    <name type="scientific">Parerythrobacter jejuensis</name>
    <dbReference type="NCBI Taxonomy" id="795812"/>
    <lineage>
        <taxon>Bacteria</taxon>
        <taxon>Pseudomonadati</taxon>
        <taxon>Pseudomonadota</taxon>
        <taxon>Alphaproteobacteria</taxon>
        <taxon>Sphingomonadales</taxon>
        <taxon>Erythrobacteraceae</taxon>
        <taxon>Parerythrobacter</taxon>
    </lineage>
</organism>
<proteinExistence type="predicted"/>
<evidence type="ECO:0000313" key="2">
    <source>
        <dbReference type="EMBL" id="MXP31005.1"/>
    </source>
</evidence>
<dbReference type="Proteomes" id="UP000446786">
    <property type="component" value="Unassembled WGS sequence"/>
</dbReference>
<name>A0A845AQ29_9SPHN</name>
<reference evidence="2 4" key="1">
    <citation type="submission" date="2019-12" db="EMBL/GenBank/DDBJ databases">
        <title>Genomic-based taxomic classification of the family Erythrobacteraceae.</title>
        <authorList>
            <person name="Xu L."/>
        </authorList>
    </citation>
    <scope>NUCLEOTIDE SEQUENCE [LARGE SCALE GENOMIC DNA]</scope>
    <source>
        <strain evidence="2 4">JCM 16677</strain>
    </source>
</reference>
<dbReference type="AlphaFoldDB" id="A0A845AQ29"/>
<evidence type="ECO:0000313" key="3">
    <source>
        <dbReference type="EMBL" id="MXP33765.1"/>
    </source>
</evidence>
<dbReference type="InterPro" id="IPR027372">
    <property type="entry name" value="Phytase-like_dom"/>
</dbReference>
<sequence length="324" mass="35412">MIRRLILLAFVCLLLAPGTWIRTQLPAPNLDAGIEITRLPVDDRRVGALDMTGIWQLVSENDLFGSYSGLVSLGGAEFLAASDTGNMLRFALTQAGVSIVTQGRYGAERGPQDKFAVDIEALTRDEASGRIWAAYEGLNLIERRDRGLADPLAVRPAAMAEWRGNSGPEAMTRLVDGRFIVVGEGTQGWMGEDFPALLWPGDPVESDDPLAFTLKTPEGYRPTDMAVLPDGRVLILLRKLVIGLPPRFESGLMVADPRQITADGMWTGTLLAEFAAPFPTDNYEGLAIVPTDRFPVTLAIISDDNGVRYQRTLLARFQWDGRAP</sequence>
<protein>
    <recommendedName>
        <fullName evidence="1">Phytase-like domain-containing protein</fullName>
    </recommendedName>
</protein>
<dbReference type="OrthoDB" id="9798693at2"/>